<dbReference type="KEGG" id="cim:CIMG_12638"/>
<accession>A0A0D8JS44</accession>
<name>A0A0D8JS44_COCIM</name>
<sequence length="176" mass="19525">MVKALTWPWHPPAISGAGCHRNDAKNPLEIEALHQIIQKKPESQKARNAEMQKFKSIQLLIDYYGHQIHTIRDHSPSQCKPFLAPSGPQKEGAKSGLFHQEPRKEGARSGLSYGLNSGSCFILCSNSNLYCLRILPQDAIAQDFQSYKTTSVQQAVKLATKSTPLKEDPSQKAMGI</sequence>
<reference evidence="3" key="1">
    <citation type="journal article" date="2009" name="Genome Res.">
        <title>Comparative genomic analyses of the human fungal pathogens Coccidioides and their relatives.</title>
        <authorList>
            <person name="Sharpton T.J."/>
            <person name="Stajich J.E."/>
            <person name="Rounsley S.D."/>
            <person name="Gardner M.J."/>
            <person name="Wortman J.R."/>
            <person name="Jordar V.S."/>
            <person name="Maiti R."/>
            <person name="Kodira C.D."/>
            <person name="Neafsey D.E."/>
            <person name="Zeng Q."/>
            <person name="Hung C.-Y."/>
            <person name="McMahan C."/>
            <person name="Muszewska A."/>
            <person name="Grynberg M."/>
            <person name="Mandel M.A."/>
            <person name="Kellner E.M."/>
            <person name="Barker B.M."/>
            <person name="Galgiani J.N."/>
            <person name="Orbach M.J."/>
            <person name="Kirkland T.N."/>
            <person name="Cole G.T."/>
            <person name="Henn M.R."/>
            <person name="Birren B.W."/>
            <person name="Taylor J.W."/>
        </authorList>
    </citation>
    <scope>NUCLEOTIDE SEQUENCE [LARGE SCALE GENOMIC DNA]</scope>
    <source>
        <strain evidence="3">RS</strain>
    </source>
</reference>
<dbReference type="EMBL" id="GG704911">
    <property type="protein sequence ID" value="KJF59954.1"/>
    <property type="molecule type" value="Genomic_DNA"/>
</dbReference>
<proteinExistence type="predicted"/>
<dbReference type="GeneID" id="24164265"/>
<dbReference type="RefSeq" id="XP_004445604.1">
    <property type="nucleotide sequence ID" value="XM_004445547.1"/>
</dbReference>
<evidence type="ECO:0000313" key="2">
    <source>
        <dbReference type="EMBL" id="KJF59954.1"/>
    </source>
</evidence>
<dbReference type="PROSITE" id="PS51257">
    <property type="entry name" value="PROKAR_LIPOPROTEIN"/>
    <property type="match status" value="1"/>
</dbReference>
<keyword evidence="3" id="KW-1185">Reference proteome</keyword>
<protein>
    <submittedName>
        <fullName evidence="2">Uncharacterized protein</fullName>
    </submittedName>
</protein>
<dbReference type="InParanoid" id="A0A0D8JS44"/>
<evidence type="ECO:0000256" key="1">
    <source>
        <dbReference type="SAM" id="MobiDB-lite"/>
    </source>
</evidence>
<dbReference type="VEuPathDB" id="FungiDB:CIMG_12638"/>
<evidence type="ECO:0000313" key="3">
    <source>
        <dbReference type="Proteomes" id="UP000001261"/>
    </source>
</evidence>
<feature type="region of interest" description="Disordered" evidence="1">
    <location>
        <begin position="83"/>
        <end position="103"/>
    </location>
</feature>
<dbReference type="Proteomes" id="UP000001261">
    <property type="component" value="Unassembled WGS sequence"/>
</dbReference>
<dbReference type="AlphaFoldDB" id="A0A0D8JS44"/>
<reference evidence="3" key="2">
    <citation type="journal article" date="2010" name="Genome Res.">
        <title>Population genomic sequencing of Coccidioides fungi reveals recent hybridization and transposon control.</title>
        <authorList>
            <person name="Neafsey D.E."/>
            <person name="Barker B.M."/>
            <person name="Sharpton T.J."/>
            <person name="Stajich J.E."/>
            <person name="Park D.J."/>
            <person name="Whiston E."/>
            <person name="Hung C.-Y."/>
            <person name="McMahan C."/>
            <person name="White J."/>
            <person name="Sykes S."/>
            <person name="Heiman D."/>
            <person name="Young S."/>
            <person name="Zeng Q."/>
            <person name="Abouelleil A."/>
            <person name="Aftuck L."/>
            <person name="Bessette D."/>
            <person name="Brown A."/>
            <person name="FitzGerald M."/>
            <person name="Lui A."/>
            <person name="Macdonald J.P."/>
            <person name="Priest M."/>
            <person name="Orbach M.J."/>
            <person name="Galgiani J.N."/>
            <person name="Kirkland T.N."/>
            <person name="Cole G.T."/>
            <person name="Birren B.W."/>
            <person name="Henn M.R."/>
            <person name="Taylor J.W."/>
            <person name="Rounsley S.D."/>
        </authorList>
    </citation>
    <scope>GENOME REANNOTATION</scope>
    <source>
        <strain evidence="3">RS</strain>
    </source>
</reference>
<organism evidence="2 3">
    <name type="scientific">Coccidioides immitis (strain RS)</name>
    <name type="common">Valley fever fungus</name>
    <dbReference type="NCBI Taxonomy" id="246410"/>
    <lineage>
        <taxon>Eukaryota</taxon>
        <taxon>Fungi</taxon>
        <taxon>Dikarya</taxon>
        <taxon>Ascomycota</taxon>
        <taxon>Pezizomycotina</taxon>
        <taxon>Eurotiomycetes</taxon>
        <taxon>Eurotiomycetidae</taxon>
        <taxon>Onygenales</taxon>
        <taxon>Onygenaceae</taxon>
        <taxon>Coccidioides</taxon>
    </lineage>
</organism>
<gene>
    <name evidence="2" type="ORF">CIMG_12638</name>
</gene>